<proteinExistence type="inferred from homology"/>
<dbReference type="EMBL" id="RKKU01000006">
    <property type="protein sequence ID" value="ROZ85875.1"/>
    <property type="molecule type" value="Genomic_DNA"/>
</dbReference>
<comment type="caution">
    <text evidence="16">The sequence shown here is derived from an EMBL/GenBank/DDBJ whole genome shotgun (WGS) entry which is preliminary data.</text>
</comment>
<keyword evidence="2 11" id="KW-0813">Transport</keyword>
<keyword evidence="17" id="KW-1185">Reference proteome</keyword>
<dbReference type="InterPro" id="IPR036942">
    <property type="entry name" value="Beta-barrel_TonB_sf"/>
</dbReference>
<keyword evidence="16" id="KW-0675">Receptor</keyword>
<evidence type="ECO:0000256" key="3">
    <source>
        <dbReference type="ARBA" id="ARBA00022452"/>
    </source>
</evidence>
<keyword evidence="10 11" id="KW-0998">Cell outer membrane</keyword>
<evidence type="ECO:0000256" key="13">
    <source>
        <dbReference type="SAM" id="SignalP"/>
    </source>
</evidence>
<evidence type="ECO:0000256" key="10">
    <source>
        <dbReference type="ARBA" id="ARBA00023237"/>
    </source>
</evidence>
<keyword evidence="4 11" id="KW-0812">Transmembrane</keyword>
<dbReference type="PROSITE" id="PS52016">
    <property type="entry name" value="TONB_DEPENDENT_REC_3"/>
    <property type="match status" value="1"/>
</dbReference>
<dbReference type="Gene3D" id="2.40.170.20">
    <property type="entry name" value="TonB-dependent receptor, beta-barrel domain"/>
    <property type="match status" value="1"/>
</dbReference>
<dbReference type="InterPro" id="IPR037066">
    <property type="entry name" value="Plug_dom_sf"/>
</dbReference>
<feature type="domain" description="TonB-dependent receptor-like beta-barrel" evidence="14">
    <location>
        <begin position="204"/>
        <end position="574"/>
    </location>
</feature>
<evidence type="ECO:0000256" key="8">
    <source>
        <dbReference type="ARBA" id="ARBA00023114"/>
    </source>
</evidence>
<dbReference type="PANTHER" id="PTHR30069:SF53">
    <property type="entry name" value="COLICIN I RECEPTOR-RELATED"/>
    <property type="match status" value="1"/>
</dbReference>
<dbReference type="Proteomes" id="UP000275199">
    <property type="component" value="Unassembled WGS sequence"/>
</dbReference>
<dbReference type="InterPro" id="IPR010101">
    <property type="entry name" value="B12_transptr_BtuB"/>
</dbReference>
<name>A0ABX9XLX2_9PSED</name>
<evidence type="ECO:0000259" key="15">
    <source>
        <dbReference type="Pfam" id="PF07715"/>
    </source>
</evidence>
<evidence type="ECO:0000256" key="5">
    <source>
        <dbReference type="ARBA" id="ARBA00022729"/>
    </source>
</evidence>
<dbReference type="Pfam" id="PF07715">
    <property type="entry name" value="Plug"/>
    <property type="match status" value="1"/>
</dbReference>
<accession>A0ABX9XLX2</accession>
<dbReference type="InterPro" id="IPR012910">
    <property type="entry name" value="Plug_dom"/>
</dbReference>
<keyword evidence="8" id="KW-0626">Porin</keyword>
<comment type="similarity">
    <text evidence="11 12">Belongs to the TonB-dependent receptor family.</text>
</comment>
<evidence type="ECO:0000256" key="11">
    <source>
        <dbReference type="PROSITE-ProRule" id="PRU01360"/>
    </source>
</evidence>
<keyword evidence="7 12" id="KW-0798">TonB box</keyword>
<keyword evidence="5 13" id="KW-0732">Signal</keyword>
<dbReference type="InterPro" id="IPR000531">
    <property type="entry name" value="Beta-barrel_TonB"/>
</dbReference>
<organism evidence="16 17">
    <name type="scientific">Pseudomonas neustonica</name>
    <dbReference type="NCBI Taxonomy" id="2487346"/>
    <lineage>
        <taxon>Bacteria</taxon>
        <taxon>Pseudomonadati</taxon>
        <taxon>Pseudomonadota</taxon>
        <taxon>Gammaproteobacteria</taxon>
        <taxon>Pseudomonadales</taxon>
        <taxon>Pseudomonadaceae</taxon>
        <taxon>Pseudomonas</taxon>
    </lineage>
</organism>
<dbReference type="RefSeq" id="WP_123888977.1">
    <property type="nucleotide sequence ID" value="NZ_RKKU01000006.1"/>
</dbReference>
<dbReference type="Pfam" id="PF00593">
    <property type="entry name" value="TonB_dep_Rec_b-barrel"/>
    <property type="match status" value="1"/>
</dbReference>
<feature type="chain" id="PRO_5046838725" evidence="13">
    <location>
        <begin position="23"/>
        <end position="601"/>
    </location>
</feature>
<evidence type="ECO:0000259" key="14">
    <source>
        <dbReference type="Pfam" id="PF00593"/>
    </source>
</evidence>
<feature type="domain" description="TonB-dependent receptor plug" evidence="15">
    <location>
        <begin position="40"/>
        <end position="145"/>
    </location>
</feature>
<evidence type="ECO:0000256" key="2">
    <source>
        <dbReference type="ARBA" id="ARBA00022448"/>
    </source>
</evidence>
<gene>
    <name evidence="16" type="primary">btuB</name>
    <name evidence="16" type="ORF">EF096_07315</name>
</gene>
<dbReference type="CDD" id="cd01347">
    <property type="entry name" value="ligand_gated_channel"/>
    <property type="match status" value="1"/>
</dbReference>
<reference evidence="16 17" key="1">
    <citation type="submission" date="2018-11" db="EMBL/GenBank/DDBJ databases">
        <authorList>
            <person name="Jang G.I."/>
            <person name="Hwang C.Y."/>
        </authorList>
    </citation>
    <scope>NUCLEOTIDE SEQUENCE [LARGE SCALE GENOMIC DNA]</scope>
    <source>
        <strain evidence="16 17">SSM26</strain>
    </source>
</reference>
<evidence type="ECO:0000256" key="9">
    <source>
        <dbReference type="ARBA" id="ARBA00023136"/>
    </source>
</evidence>
<dbReference type="NCBIfam" id="TIGR01779">
    <property type="entry name" value="TonB-B12"/>
    <property type="match status" value="1"/>
</dbReference>
<keyword evidence="6" id="KW-0406">Ion transport</keyword>
<evidence type="ECO:0000256" key="12">
    <source>
        <dbReference type="RuleBase" id="RU003357"/>
    </source>
</evidence>
<comment type="subcellular location">
    <subcellularLocation>
        <location evidence="1 11">Cell outer membrane</location>
        <topology evidence="1 11">Multi-pass membrane protein</topology>
    </subcellularLocation>
</comment>
<evidence type="ECO:0000313" key="17">
    <source>
        <dbReference type="Proteomes" id="UP000275199"/>
    </source>
</evidence>
<evidence type="ECO:0000256" key="7">
    <source>
        <dbReference type="ARBA" id="ARBA00023077"/>
    </source>
</evidence>
<evidence type="ECO:0000313" key="16">
    <source>
        <dbReference type="EMBL" id="ROZ85875.1"/>
    </source>
</evidence>
<feature type="signal peptide" evidence="13">
    <location>
        <begin position="1"/>
        <end position="22"/>
    </location>
</feature>
<dbReference type="SUPFAM" id="SSF56935">
    <property type="entry name" value="Porins"/>
    <property type="match status" value="1"/>
</dbReference>
<dbReference type="Gene3D" id="2.170.130.10">
    <property type="entry name" value="TonB-dependent receptor, plug domain"/>
    <property type="match status" value="1"/>
</dbReference>
<evidence type="ECO:0000256" key="4">
    <source>
        <dbReference type="ARBA" id="ARBA00022692"/>
    </source>
</evidence>
<sequence length="601" mass="65893">MKTFLRAPLALALCGLSSLSLADTLSLNDQVVTATRTSQSNSIAATSVFDRADIERLQATSVDQVLRRVPGISITNNGGPGKAMTLSIRGTSKSHVLVLIDGVRMGSATSGVAALQNLPVEQIERIEVVRGPRSSLYGADAIGGVIQVFTRKGEDGGITPYFSTTVGSAQHLGGTAGVSGGTDDAWYNLGISSLKTEGIDARPSRERDHDGYRELSGSLSGGYRFANGLLIDAHLLQVESHNDYDSGTDANADDVLRVYGARARFALASFWDVTLQAGRSEEQNDNFKGSTFNSSYDTQRDSFSWQNDFHLADNQLLTLGYDWLEDEISSSVSYPEKSRYNHGLFAQYLGQAGRHDWQVSLRHDDNEAYGEHTTGSLGYGFALTDSVSFAASYGTAFNAPTFNQLYYPSFGNPDIQAETAKNLEVGLRGQHSWGSWSANAFKNDIDDMISTVTVGGVSLAENVDKAEIKGLEFEVLTQQLGWNWQANLTLQDPKNRSHKTTDGDLIRRTPEQIFNLDVDRRFGRIGLGATVHAEGRRWENTSNTEDLPGYNTVDLRAEYWLSHAWRVQAQVTNLFDTDYETAATYQQPGRAGYLTLRYQAM</sequence>
<protein>
    <submittedName>
        <fullName evidence="16">TonB-dependent vitamin B12 receptor</fullName>
    </submittedName>
</protein>
<evidence type="ECO:0000256" key="6">
    <source>
        <dbReference type="ARBA" id="ARBA00023065"/>
    </source>
</evidence>
<keyword evidence="3 11" id="KW-1134">Transmembrane beta strand</keyword>
<dbReference type="PANTHER" id="PTHR30069">
    <property type="entry name" value="TONB-DEPENDENT OUTER MEMBRANE RECEPTOR"/>
    <property type="match status" value="1"/>
</dbReference>
<keyword evidence="9 11" id="KW-0472">Membrane</keyword>
<evidence type="ECO:0000256" key="1">
    <source>
        <dbReference type="ARBA" id="ARBA00004571"/>
    </source>
</evidence>
<dbReference type="InterPro" id="IPR039426">
    <property type="entry name" value="TonB-dep_rcpt-like"/>
</dbReference>